<gene>
    <name evidence="10" type="ORF">OLC1_LOCUS19800</name>
</gene>
<dbReference type="GO" id="GO:0005506">
    <property type="term" value="F:iron ion binding"/>
    <property type="evidence" value="ECO:0007669"/>
    <property type="project" value="InterPro"/>
</dbReference>
<evidence type="ECO:0000256" key="2">
    <source>
        <dbReference type="ARBA" id="ARBA00022617"/>
    </source>
</evidence>
<dbReference type="CDD" id="cd20653">
    <property type="entry name" value="CYP81"/>
    <property type="match status" value="1"/>
</dbReference>
<proteinExistence type="inferred from homology"/>
<dbReference type="PRINTS" id="PR00385">
    <property type="entry name" value="P450"/>
</dbReference>
<dbReference type="InterPro" id="IPR002401">
    <property type="entry name" value="Cyt_P450_E_grp-I"/>
</dbReference>
<evidence type="ECO:0000256" key="7">
    <source>
        <dbReference type="PIRSR" id="PIRSR602401-1"/>
    </source>
</evidence>
<dbReference type="GO" id="GO:0004497">
    <property type="term" value="F:monooxygenase activity"/>
    <property type="evidence" value="ECO:0007669"/>
    <property type="project" value="UniProtKB-KW"/>
</dbReference>
<evidence type="ECO:0000313" key="10">
    <source>
        <dbReference type="EMBL" id="CAI9112646.1"/>
    </source>
</evidence>
<dbReference type="PANTHER" id="PTHR47947:SF3">
    <property type="entry name" value="CYTOCHROME P450 81D1-LIKE"/>
    <property type="match status" value="1"/>
</dbReference>
<keyword evidence="9" id="KW-0175">Coiled coil</keyword>
<evidence type="ECO:0000256" key="3">
    <source>
        <dbReference type="ARBA" id="ARBA00022723"/>
    </source>
</evidence>
<keyword evidence="5 7" id="KW-0408">Iron</keyword>
<dbReference type="FunFam" id="1.10.630.10:FF:000026">
    <property type="entry name" value="Cytochrome P450 82C4"/>
    <property type="match status" value="1"/>
</dbReference>
<dbReference type="InterPro" id="IPR017972">
    <property type="entry name" value="Cyt_P450_CS"/>
</dbReference>
<dbReference type="EMBL" id="OX459124">
    <property type="protein sequence ID" value="CAI9112646.1"/>
    <property type="molecule type" value="Genomic_DNA"/>
</dbReference>
<comment type="similarity">
    <text evidence="8">Belongs to the cytochrome P450 family.</text>
</comment>
<protein>
    <submittedName>
        <fullName evidence="10">OLC1v1013120C1</fullName>
    </submittedName>
</protein>
<feature type="binding site" description="axial binding residue" evidence="7">
    <location>
        <position position="383"/>
    </location>
    <ligand>
        <name>heme</name>
        <dbReference type="ChEBI" id="CHEBI:30413"/>
    </ligand>
    <ligandPart>
        <name>Fe</name>
        <dbReference type="ChEBI" id="CHEBI:18248"/>
    </ligandPart>
</feature>
<dbReference type="Gene3D" id="1.10.630.10">
    <property type="entry name" value="Cytochrome P450"/>
    <property type="match status" value="1"/>
</dbReference>
<dbReference type="PROSITE" id="PS00086">
    <property type="entry name" value="CYTOCHROME_P450"/>
    <property type="match status" value="1"/>
</dbReference>
<dbReference type="GO" id="GO:0020037">
    <property type="term" value="F:heme binding"/>
    <property type="evidence" value="ECO:0007669"/>
    <property type="project" value="InterPro"/>
</dbReference>
<reference evidence="10" key="1">
    <citation type="submission" date="2023-03" db="EMBL/GenBank/DDBJ databases">
        <authorList>
            <person name="Julca I."/>
        </authorList>
    </citation>
    <scope>NUCLEOTIDE SEQUENCE</scope>
</reference>
<dbReference type="AlphaFoldDB" id="A0AAV1DXQ4"/>
<evidence type="ECO:0000313" key="11">
    <source>
        <dbReference type="Proteomes" id="UP001161247"/>
    </source>
</evidence>
<comment type="cofactor">
    <cofactor evidence="1 7">
        <name>heme</name>
        <dbReference type="ChEBI" id="CHEBI:30413"/>
    </cofactor>
</comment>
<dbReference type="PRINTS" id="PR00463">
    <property type="entry name" value="EP450I"/>
</dbReference>
<evidence type="ECO:0000256" key="4">
    <source>
        <dbReference type="ARBA" id="ARBA00023002"/>
    </source>
</evidence>
<dbReference type="Pfam" id="PF00067">
    <property type="entry name" value="p450"/>
    <property type="match status" value="1"/>
</dbReference>
<keyword evidence="3 7" id="KW-0479">Metal-binding</keyword>
<keyword evidence="4 8" id="KW-0560">Oxidoreductase</keyword>
<dbReference type="InterPro" id="IPR050651">
    <property type="entry name" value="Plant_Cytochrome_P450_Monoox"/>
</dbReference>
<dbReference type="SUPFAM" id="SSF48264">
    <property type="entry name" value="Cytochrome P450"/>
    <property type="match status" value="1"/>
</dbReference>
<accession>A0AAV1DXQ4</accession>
<keyword evidence="11" id="KW-1185">Reference proteome</keyword>
<dbReference type="InterPro" id="IPR036396">
    <property type="entry name" value="Cyt_P450_sf"/>
</dbReference>
<keyword evidence="2 7" id="KW-0349">Heme</keyword>
<evidence type="ECO:0000256" key="5">
    <source>
        <dbReference type="ARBA" id="ARBA00023004"/>
    </source>
</evidence>
<name>A0AAV1DXQ4_OLDCO</name>
<evidence type="ECO:0000256" key="6">
    <source>
        <dbReference type="ARBA" id="ARBA00023033"/>
    </source>
</evidence>
<dbReference type="InterPro" id="IPR001128">
    <property type="entry name" value="Cyt_P450"/>
</dbReference>
<dbReference type="PANTHER" id="PTHR47947">
    <property type="entry name" value="CYTOCHROME P450 82C3-RELATED"/>
    <property type="match status" value="1"/>
</dbReference>
<sequence length="447" mass="51480">MLDLGSRSVLLVSSPRAAEETLIRNDIIFSNRPRMIAGKYLGYDYTSLVWAPYGDHWRNLRKIASAEVFSSRRLEMIHQIRADEVKLMLRRIFAAASRAKQQSEMVAVEMKTLCFELTLNIMMRMIAGKRYYGDENNVDEEVEEVKRFREIVAETVRYAGVSNTAEFLPFLRWLRLDRLDSKLRVLQEKRDRFMQDLIEEFKKMENDGKREKNKTLVEALLDLQTKEPEYYTDESIKSLMLVLLATGTDTSTATIEWALSLLLNNPSALKKSREEINKVVGNDRLLDESDAFNLPYLRCIVIETLRMYPGGPLLPRISSQECVISGYRVPKGTMLLINMWAIQNDPQIWDDPRKFMPERFEGICSTKDIGLKWLPFGSGRRGCAGESLAMRTITFALGLLIQCFNWEKIGPEKIDMAEGPGLSMRKVQPLIAYCQPRPQMIHLLSQI</sequence>
<evidence type="ECO:0000256" key="8">
    <source>
        <dbReference type="RuleBase" id="RU000461"/>
    </source>
</evidence>
<feature type="coiled-coil region" evidence="9">
    <location>
        <begin position="176"/>
        <end position="214"/>
    </location>
</feature>
<dbReference type="GO" id="GO:0016705">
    <property type="term" value="F:oxidoreductase activity, acting on paired donors, with incorporation or reduction of molecular oxygen"/>
    <property type="evidence" value="ECO:0007669"/>
    <property type="project" value="InterPro"/>
</dbReference>
<keyword evidence="6 8" id="KW-0503">Monooxygenase</keyword>
<evidence type="ECO:0000256" key="1">
    <source>
        <dbReference type="ARBA" id="ARBA00001971"/>
    </source>
</evidence>
<evidence type="ECO:0000256" key="9">
    <source>
        <dbReference type="SAM" id="Coils"/>
    </source>
</evidence>
<organism evidence="10 11">
    <name type="scientific">Oldenlandia corymbosa var. corymbosa</name>
    <dbReference type="NCBI Taxonomy" id="529605"/>
    <lineage>
        <taxon>Eukaryota</taxon>
        <taxon>Viridiplantae</taxon>
        <taxon>Streptophyta</taxon>
        <taxon>Embryophyta</taxon>
        <taxon>Tracheophyta</taxon>
        <taxon>Spermatophyta</taxon>
        <taxon>Magnoliopsida</taxon>
        <taxon>eudicotyledons</taxon>
        <taxon>Gunneridae</taxon>
        <taxon>Pentapetalae</taxon>
        <taxon>asterids</taxon>
        <taxon>lamiids</taxon>
        <taxon>Gentianales</taxon>
        <taxon>Rubiaceae</taxon>
        <taxon>Rubioideae</taxon>
        <taxon>Spermacoceae</taxon>
        <taxon>Hedyotis-Oldenlandia complex</taxon>
        <taxon>Oldenlandia</taxon>
    </lineage>
</organism>
<dbReference type="Proteomes" id="UP001161247">
    <property type="component" value="Chromosome 7"/>
</dbReference>